<dbReference type="AlphaFoldDB" id="A0A1I6AN57"/>
<evidence type="ECO:0000313" key="2">
    <source>
        <dbReference type="EMBL" id="SFQ70079.1"/>
    </source>
</evidence>
<reference evidence="3" key="1">
    <citation type="submission" date="2016-10" db="EMBL/GenBank/DDBJ databases">
        <authorList>
            <person name="Varghese N."/>
            <person name="Submissions S."/>
        </authorList>
    </citation>
    <scope>NUCLEOTIDE SEQUENCE [LARGE SCALE GENOMIC DNA]</scope>
    <source>
        <strain evidence="3">DSM 44637</strain>
    </source>
</reference>
<organism evidence="2 3">
    <name type="scientific">Amycolatopsis rubida</name>
    <dbReference type="NCBI Taxonomy" id="112413"/>
    <lineage>
        <taxon>Bacteria</taxon>
        <taxon>Bacillati</taxon>
        <taxon>Actinomycetota</taxon>
        <taxon>Actinomycetes</taxon>
        <taxon>Pseudonocardiales</taxon>
        <taxon>Pseudonocardiaceae</taxon>
        <taxon>Amycolatopsis</taxon>
    </lineage>
</organism>
<evidence type="ECO:0000256" key="1">
    <source>
        <dbReference type="SAM" id="MobiDB-lite"/>
    </source>
</evidence>
<feature type="compositionally biased region" description="Low complexity" evidence="1">
    <location>
        <begin position="27"/>
        <end position="38"/>
    </location>
</feature>
<accession>A0A1I6AN57</accession>
<protein>
    <submittedName>
        <fullName evidence="2">Uncharacterized protein</fullName>
    </submittedName>
</protein>
<proteinExistence type="predicted"/>
<sequence>MDLGEPDVGHVRGRSLGAGDRRGGQVGSQRAAARRALSGGAGGLPGAEADVEDMVVRLDVGGLVQAPVVAAELGVVVEGPHGMRG</sequence>
<dbReference type="Proteomes" id="UP000199137">
    <property type="component" value="Unassembled WGS sequence"/>
</dbReference>
<evidence type="ECO:0000313" key="3">
    <source>
        <dbReference type="Proteomes" id="UP000199137"/>
    </source>
</evidence>
<name>A0A1I6AN57_9PSEU</name>
<gene>
    <name evidence="2" type="ORF">SAMN05421854_1208</name>
</gene>
<feature type="region of interest" description="Disordered" evidence="1">
    <location>
        <begin position="1"/>
        <end position="45"/>
    </location>
</feature>
<dbReference type="EMBL" id="FOWC01000020">
    <property type="protein sequence ID" value="SFQ70079.1"/>
    <property type="molecule type" value="Genomic_DNA"/>
</dbReference>
<dbReference type="STRING" id="112413.SAMN05421854_1208"/>